<sequence length="128" mass="14137">MIINSKAVSLTEASTMLGMTETEVLRLCQYSYLEQSKLENGKTRIILNSLEKYASRSGIILQDIPKLSQKRLGSLTVKETMTKLGLRTEAAVHRLIQAGKLEAQMEKGIYKVNAGSVKNHNIGGEVND</sequence>
<protein>
    <submittedName>
        <fullName evidence="1">Uncharacterized protein</fullName>
    </submittedName>
</protein>
<gene>
    <name evidence="1" type="ORF">PVOR_08600</name>
</gene>
<dbReference type="AlphaFoldDB" id="A0A2R9SYE3"/>
<evidence type="ECO:0000313" key="1">
    <source>
        <dbReference type="EMBL" id="EFU42326.1"/>
    </source>
</evidence>
<dbReference type="Proteomes" id="UP000003094">
    <property type="component" value="Unassembled WGS sequence"/>
</dbReference>
<keyword evidence="2" id="KW-1185">Reference proteome</keyword>
<comment type="caution">
    <text evidence="1">The sequence shown here is derived from an EMBL/GenBank/DDBJ whole genome shotgun (WGS) entry which is preliminary data.</text>
</comment>
<proteinExistence type="predicted"/>
<evidence type="ECO:0000313" key="2">
    <source>
        <dbReference type="Proteomes" id="UP000003094"/>
    </source>
</evidence>
<reference evidence="1 2" key="1">
    <citation type="journal article" date="2010" name="BMC Genomics">
        <title>Genome sequence of the pattern forming Paenibacillus vortex bacterium reveals potential for thriving in complex environments.</title>
        <authorList>
            <person name="Sirota-Madi A."/>
            <person name="Olender T."/>
            <person name="Helman Y."/>
            <person name="Ingham C."/>
            <person name="Brainis I."/>
            <person name="Roth D."/>
            <person name="Hagi E."/>
            <person name="Brodsky L."/>
            <person name="Leshkowitz D."/>
            <person name="Galatenko V."/>
            <person name="Nikolaev V."/>
            <person name="Mugasimangalam R.C."/>
            <person name="Bransburg-Zabary S."/>
            <person name="Gutnick D.L."/>
            <person name="Lancet D."/>
            <person name="Ben-Jacob E."/>
        </authorList>
    </citation>
    <scope>NUCLEOTIDE SEQUENCE [LARGE SCALE GENOMIC DNA]</scope>
    <source>
        <strain evidence="1 2">V453</strain>
    </source>
</reference>
<dbReference type="RefSeq" id="WP_006208586.1">
    <property type="nucleotide sequence ID" value="NZ_ADHJ01000014.1"/>
</dbReference>
<name>A0A2R9SYE3_9BACL</name>
<dbReference type="EMBL" id="ADHJ01000014">
    <property type="protein sequence ID" value="EFU42326.1"/>
    <property type="molecule type" value="Genomic_DNA"/>
</dbReference>
<organism evidence="1 2">
    <name type="scientific">Paenibacillus vortex V453</name>
    <dbReference type="NCBI Taxonomy" id="715225"/>
    <lineage>
        <taxon>Bacteria</taxon>
        <taxon>Bacillati</taxon>
        <taxon>Bacillota</taxon>
        <taxon>Bacilli</taxon>
        <taxon>Bacillales</taxon>
        <taxon>Paenibacillaceae</taxon>
        <taxon>Paenibacillus</taxon>
    </lineage>
</organism>
<dbReference type="KEGG" id="pvo:PVOR_08600"/>
<accession>A0A2R9SYE3</accession>